<dbReference type="AlphaFoldDB" id="F3ZQ42"/>
<dbReference type="Pfam" id="PF07883">
    <property type="entry name" value="Cupin_2"/>
    <property type="match status" value="1"/>
</dbReference>
<keyword evidence="4" id="KW-1185">Reference proteome</keyword>
<dbReference type="SUPFAM" id="SSF51182">
    <property type="entry name" value="RmlC-like cupins"/>
    <property type="match status" value="1"/>
</dbReference>
<keyword evidence="1" id="KW-0732">Signal</keyword>
<dbReference type="Proteomes" id="UP000018439">
    <property type="component" value="Chromosome"/>
</dbReference>
<feature type="chain" id="PRO_5003303752" evidence="1">
    <location>
        <begin position="22"/>
        <end position="178"/>
    </location>
</feature>
<evidence type="ECO:0000259" key="2">
    <source>
        <dbReference type="Pfam" id="PF07883"/>
    </source>
</evidence>
<dbReference type="Gene3D" id="2.60.120.10">
    <property type="entry name" value="Jelly Rolls"/>
    <property type="match status" value="1"/>
</dbReference>
<dbReference type="EMBL" id="CM001167">
    <property type="protein sequence ID" value="EGJ71708.1"/>
    <property type="molecule type" value="Genomic_DNA"/>
</dbReference>
<dbReference type="InterPro" id="IPR013096">
    <property type="entry name" value="Cupin_2"/>
</dbReference>
<dbReference type="InterPro" id="IPR011051">
    <property type="entry name" value="RmlC_Cupin_sf"/>
</dbReference>
<evidence type="ECO:0000313" key="4">
    <source>
        <dbReference type="Proteomes" id="UP000018439"/>
    </source>
</evidence>
<dbReference type="PANTHER" id="PTHR43346">
    <property type="entry name" value="LIGAND BINDING DOMAIN PROTEIN, PUTATIVE (AFU_ORTHOLOGUE AFUA_6G14370)-RELATED"/>
    <property type="match status" value="1"/>
</dbReference>
<accession>F3ZQ42</accession>
<reference evidence="3 4" key="1">
    <citation type="journal article" date="2011" name="Stand. Genomic Sci.">
        <title>Non-contiguous finished genome sequence of Bacteroides coprosuis type strain (PC139).</title>
        <authorList>
            <person name="Land M."/>
            <person name="Held B."/>
            <person name="Gronow S."/>
            <person name="Abt B."/>
            <person name="Lucas S."/>
            <person name="Del Rio T.G."/>
            <person name="Nolan M."/>
            <person name="Tice H."/>
            <person name="Cheng J.F."/>
            <person name="Pitluck S."/>
            <person name="Liolios K."/>
            <person name="Pagani I."/>
            <person name="Ivanova N."/>
            <person name="Mavromatis K."/>
            <person name="Mikhailova N."/>
            <person name="Pati A."/>
            <person name="Tapia R."/>
            <person name="Han C."/>
            <person name="Goodwin L."/>
            <person name="Chen A."/>
            <person name="Palaniappan K."/>
            <person name="Hauser L."/>
            <person name="Brambilla E.M."/>
            <person name="Rohde M."/>
            <person name="Goker M."/>
            <person name="Detter J.C."/>
            <person name="Woyke T."/>
            <person name="Bristow J."/>
            <person name="Eisen J.A."/>
            <person name="Markowitz V."/>
            <person name="Hugenholtz P."/>
            <person name="Kyrpides N.C."/>
            <person name="Klenk H.P."/>
            <person name="Lapidus A."/>
        </authorList>
    </citation>
    <scope>NUCLEOTIDE SEQUENCE [LARGE SCALE GENOMIC DNA]</scope>
    <source>
        <strain evidence="3 4">DSM 18011</strain>
    </source>
</reference>
<dbReference type="eggNOG" id="COG0662">
    <property type="taxonomic scope" value="Bacteria"/>
</dbReference>
<dbReference type="HOGENOM" id="CLU_090569_1_1_10"/>
<name>F3ZQ42_9BACE</name>
<proteinExistence type="predicted"/>
<feature type="domain" description="Cupin type-2" evidence="2">
    <location>
        <begin position="79"/>
        <end position="154"/>
    </location>
</feature>
<dbReference type="InterPro" id="IPR052538">
    <property type="entry name" value="Flavonoid_dioxygenase-like"/>
</dbReference>
<protein>
    <submittedName>
        <fullName evidence="3">Cupin 2 conserved barrel domain protein</fullName>
    </submittedName>
</protein>
<dbReference type="InterPro" id="IPR014710">
    <property type="entry name" value="RmlC-like_jellyroll"/>
</dbReference>
<evidence type="ECO:0000313" key="3">
    <source>
        <dbReference type="EMBL" id="EGJ71708.1"/>
    </source>
</evidence>
<organism evidence="3 4">
    <name type="scientific">Bacteroides coprosuis DSM 18011</name>
    <dbReference type="NCBI Taxonomy" id="679937"/>
    <lineage>
        <taxon>Bacteria</taxon>
        <taxon>Pseudomonadati</taxon>
        <taxon>Bacteroidota</taxon>
        <taxon>Bacteroidia</taxon>
        <taxon>Bacteroidales</taxon>
        <taxon>Bacteroidaceae</taxon>
        <taxon>Bacteroides</taxon>
    </lineage>
</organism>
<sequence>MKRIDLSLLVLLAVVIGACQNAPQQKVAEPSPEISKTSTDVVLKDYGAAPLVVNIDDYTLSNENFRTTLWTGEYLQVTLMAIPVGGEVGLELHNDIDQFLRIEEGSAEVLMGDKEDELTYKRTASEDDAIFVPAGKWHNVINTGDKPLKLYSIYAPQEHPHGTVHIDKAASDADEHEH</sequence>
<gene>
    <name evidence="3" type="ORF">Bcop_1514</name>
</gene>
<dbReference type="CDD" id="cd02223">
    <property type="entry name" value="cupin_Bh2720-like"/>
    <property type="match status" value="1"/>
</dbReference>
<dbReference type="OrthoDB" id="3231985at2"/>
<evidence type="ECO:0000256" key="1">
    <source>
        <dbReference type="SAM" id="SignalP"/>
    </source>
</evidence>
<feature type="signal peptide" evidence="1">
    <location>
        <begin position="1"/>
        <end position="21"/>
    </location>
</feature>
<dbReference type="STRING" id="679937.Bcop_1514"/>
<dbReference type="PANTHER" id="PTHR43346:SF1">
    <property type="entry name" value="QUERCETIN 2,3-DIOXYGENASE-RELATED"/>
    <property type="match status" value="1"/>
</dbReference>
<dbReference type="PROSITE" id="PS51257">
    <property type="entry name" value="PROKAR_LIPOPROTEIN"/>
    <property type="match status" value="1"/>
</dbReference>